<dbReference type="AlphaFoldDB" id="A0A6P3INJ2"/>
<dbReference type="PANTHER" id="PTHR21093">
    <property type="entry name" value="DIVERGENT PROTEIN KINASE DOMAIN 1C-RELATED"/>
    <property type="match status" value="1"/>
</dbReference>
<feature type="region of interest" description="Disordered" evidence="9">
    <location>
        <begin position="1"/>
        <end position="20"/>
    </location>
</feature>
<dbReference type="InterPro" id="IPR029244">
    <property type="entry name" value="FAM69_N"/>
</dbReference>
<dbReference type="PANTHER" id="PTHR21093:SF2">
    <property type="entry name" value="DIVERGENT PROTEIN KINASE DOMAIN 1C"/>
    <property type="match status" value="1"/>
</dbReference>
<feature type="domain" description="FAM69 N-terminal" evidence="11">
    <location>
        <begin position="28"/>
        <end position="84"/>
    </location>
</feature>
<dbReference type="Pfam" id="PF14875">
    <property type="entry name" value="PIP49_N"/>
    <property type="match status" value="1"/>
</dbReference>
<evidence type="ECO:0000256" key="9">
    <source>
        <dbReference type="SAM" id="MobiDB-lite"/>
    </source>
</evidence>
<dbReference type="Proteomes" id="UP000515208">
    <property type="component" value="Unplaced"/>
</dbReference>
<dbReference type="Pfam" id="PF12260">
    <property type="entry name" value="PIP49_C"/>
    <property type="match status" value="1"/>
</dbReference>
<feature type="domain" description="FAM69 protein-kinase" evidence="10">
    <location>
        <begin position="140"/>
        <end position="229"/>
    </location>
</feature>
<proteinExistence type="inferred from homology"/>
<feature type="region of interest" description="Disordered" evidence="9">
    <location>
        <begin position="255"/>
        <end position="291"/>
    </location>
</feature>
<evidence type="ECO:0000259" key="10">
    <source>
        <dbReference type="Pfam" id="PF12260"/>
    </source>
</evidence>
<evidence type="ECO:0000256" key="5">
    <source>
        <dbReference type="ARBA" id="ARBA00022968"/>
    </source>
</evidence>
<accession>A0A6P3INJ2</accession>
<keyword evidence="7" id="KW-0472">Membrane</keyword>
<dbReference type="InterPro" id="IPR022049">
    <property type="entry name" value="FAM69_kinase_dom"/>
</dbReference>
<evidence type="ECO:0000256" key="7">
    <source>
        <dbReference type="ARBA" id="ARBA00023136"/>
    </source>
</evidence>
<sequence>MPEGSLRDCQEHPGVGSSLRGVTRVPSFQCQDYRGGALGGDLCEDLCEAGQLRYRRCLYYERGKKVLQADWRGRPVVLKSKEEAFSSFPPLGLLDGQPEAGGQDLPEAELLPCVPSTARPSSLRPEPHAPRPPDGRVLFNSQVVAIDVDMAFFEPKMREILEQNCTRDEDCNFFDCFSKCDLRAHRCGAQRVVCDKIFRHWFSSPRGSSAVSGPLRGQLRAAVQECAAPGAQGAPRVLGRLRSLLQAVLRELQDGEELRPGARSHPRGDPHRGTPGAARKAPAGPSHHPFE</sequence>
<keyword evidence="12" id="KW-1185">Reference proteome</keyword>
<keyword evidence="8" id="KW-1015">Disulfide bond</keyword>
<evidence type="ECO:0000259" key="11">
    <source>
        <dbReference type="Pfam" id="PF14875"/>
    </source>
</evidence>
<dbReference type="GeneID" id="104999544"/>
<feature type="compositionally biased region" description="Basic and acidic residues" evidence="9">
    <location>
        <begin position="1"/>
        <end position="11"/>
    </location>
</feature>
<keyword evidence="4" id="KW-0256">Endoplasmic reticulum</keyword>
<organism evidence="12 13">
    <name type="scientific">Bison bison bison</name>
    <name type="common">North American plains bison</name>
    <dbReference type="NCBI Taxonomy" id="43346"/>
    <lineage>
        <taxon>Eukaryota</taxon>
        <taxon>Metazoa</taxon>
        <taxon>Chordata</taxon>
        <taxon>Craniata</taxon>
        <taxon>Vertebrata</taxon>
        <taxon>Euteleostomi</taxon>
        <taxon>Mammalia</taxon>
        <taxon>Eutheria</taxon>
        <taxon>Laurasiatheria</taxon>
        <taxon>Artiodactyla</taxon>
        <taxon>Ruminantia</taxon>
        <taxon>Pecora</taxon>
        <taxon>Bovidae</taxon>
        <taxon>Bovinae</taxon>
        <taxon>Bison</taxon>
    </lineage>
</organism>
<evidence type="ECO:0000256" key="3">
    <source>
        <dbReference type="ARBA" id="ARBA00022692"/>
    </source>
</evidence>
<keyword evidence="6" id="KW-1133">Transmembrane helix</keyword>
<reference evidence="13" key="1">
    <citation type="submission" date="2025-08" db="UniProtKB">
        <authorList>
            <consortium name="RefSeq"/>
        </authorList>
    </citation>
    <scope>IDENTIFICATION</scope>
    <source>
        <tissue evidence="13">Blood</tissue>
    </source>
</reference>
<dbReference type="CTD" id="125704"/>
<dbReference type="OrthoDB" id="8543887at2759"/>
<evidence type="ECO:0000256" key="4">
    <source>
        <dbReference type="ARBA" id="ARBA00022824"/>
    </source>
</evidence>
<gene>
    <name evidence="13" type="primary">FAM69C</name>
</gene>
<dbReference type="GO" id="GO:0005789">
    <property type="term" value="C:endoplasmic reticulum membrane"/>
    <property type="evidence" value="ECO:0007669"/>
    <property type="project" value="UniProtKB-SubCell"/>
</dbReference>
<name>A0A6P3INJ2_BISBB</name>
<evidence type="ECO:0000256" key="8">
    <source>
        <dbReference type="ARBA" id="ARBA00023157"/>
    </source>
</evidence>
<evidence type="ECO:0000256" key="1">
    <source>
        <dbReference type="ARBA" id="ARBA00004648"/>
    </source>
</evidence>
<feature type="compositionally biased region" description="Basic and acidic residues" evidence="9">
    <location>
        <begin position="255"/>
        <end position="272"/>
    </location>
</feature>
<comment type="similarity">
    <text evidence="2">Belongs to the DIPK family.</text>
</comment>
<evidence type="ECO:0000313" key="12">
    <source>
        <dbReference type="Proteomes" id="UP000515208"/>
    </source>
</evidence>
<evidence type="ECO:0000256" key="2">
    <source>
        <dbReference type="ARBA" id="ARBA00006338"/>
    </source>
</evidence>
<dbReference type="RefSeq" id="XP_010853392.1">
    <property type="nucleotide sequence ID" value="XM_010855090.1"/>
</dbReference>
<evidence type="ECO:0000256" key="6">
    <source>
        <dbReference type="ARBA" id="ARBA00022989"/>
    </source>
</evidence>
<keyword evidence="5" id="KW-0735">Signal-anchor</keyword>
<keyword evidence="3" id="KW-0812">Transmembrane</keyword>
<comment type="subcellular location">
    <subcellularLocation>
        <location evidence="1">Endoplasmic reticulum membrane</location>
        <topology evidence="1">Single-pass type II membrane protein</topology>
    </subcellularLocation>
</comment>
<dbReference type="KEGG" id="bbis:104999544"/>
<protein>
    <submittedName>
        <fullName evidence="13">Protein FAM69C</fullName>
    </submittedName>
</protein>
<evidence type="ECO:0000313" key="13">
    <source>
        <dbReference type="RefSeq" id="XP_010853392.1"/>
    </source>
</evidence>